<evidence type="ECO:0000256" key="2">
    <source>
        <dbReference type="ARBA" id="ARBA00023002"/>
    </source>
</evidence>
<dbReference type="FunFam" id="3.40.50.720:FF:000084">
    <property type="entry name" value="Short-chain dehydrogenase reductase"/>
    <property type="match status" value="1"/>
</dbReference>
<dbReference type="PRINTS" id="PR00081">
    <property type="entry name" value="GDHRDH"/>
</dbReference>
<comment type="similarity">
    <text evidence="1">Belongs to the short-chain dehydrogenases/reductases (SDR) family.</text>
</comment>
<keyword evidence="4" id="KW-1185">Reference proteome</keyword>
<dbReference type="GO" id="GO:0016491">
    <property type="term" value="F:oxidoreductase activity"/>
    <property type="evidence" value="ECO:0007669"/>
    <property type="project" value="UniProtKB-KW"/>
</dbReference>
<dbReference type="Gene3D" id="3.40.50.720">
    <property type="entry name" value="NAD(P)-binding Rossmann-like Domain"/>
    <property type="match status" value="1"/>
</dbReference>
<dbReference type="HOGENOM" id="CLU_010194_1_0_0"/>
<keyword evidence="2" id="KW-0560">Oxidoreductase</keyword>
<sequence length="271" mass="29289">MSRRLLLILVLGVFLVSAVFGAKYTLRFGHVLAPGEPYHEAFLKWAKAVEERTNGEVKIEVYPSSQLGVKEKGGEAVFIHGDVARDAEQIVKKTVEAFGRLDILVNNAGIVPYGNVEETTEEDFDRTIAVNVKGPFFLSKYAVEQMKKQGGGVIVNVSSEAGLIGIPRRCVYSVSKAALLGLTRSLAVDYVDYGIRVNAVCPGTTQSEGLMARVKASPNPEELLKKMTSRIPMKRLGKEEEIAFAILFAACDEAGFMTGSVISIDGGSTAV</sequence>
<dbReference type="CDD" id="cd05233">
    <property type="entry name" value="SDR_c"/>
    <property type="match status" value="1"/>
</dbReference>
<dbReference type="RefSeq" id="WP_012896267.1">
    <property type="nucleotide sequence ID" value="NC_013642.1"/>
</dbReference>
<dbReference type="InterPro" id="IPR051122">
    <property type="entry name" value="SDR_DHRS6-like"/>
</dbReference>
<evidence type="ECO:0000313" key="4">
    <source>
        <dbReference type="Proteomes" id="UP000000940"/>
    </source>
</evidence>
<reference evidence="3 4" key="1">
    <citation type="submission" date="2009-12" db="EMBL/GenBank/DDBJ databases">
        <title>Complete sequence of Thermotoga petrophila RKU-1.</title>
        <authorList>
            <consortium name="US DOE Joint Genome Institute"/>
            <person name="Lucas S."/>
            <person name="Copeland A."/>
            <person name="Lapidus A."/>
            <person name="Glavina del Rio T."/>
            <person name="Dalin E."/>
            <person name="Tice H."/>
            <person name="Bruce D."/>
            <person name="Goodwin L."/>
            <person name="Pitluck S."/>
            <person name="Munk A.C."/>
            <person name="Brettin T."/>
            <person name="Detter J.C."/>
            <person name="Han C."/>
            <person name="Tapia R."/>
            <person name="Larimer F."/>
            <person name="Land M."/>
            <person name="Hauser L."/>
            <person name="Kyrpides N."/>
            <person name="Mikhailova N."/>
            <person name="Nelson K.E."/>
            <person name="Gogarten J.P."/>
            <person name="Noll K.M."/>
        </authorList>
    </citation>
    <scope>NUCLEOTIDE SEQUENCE [LARGE SCALE GENOMIC DNA]</scope>
    <source>
        <strain evidence="4">ATCC BAA-489 / DSM 13996 / JCM 10882 / RKU-10</strain>
    </source>
</reference>
<dbReference type="AlphaFoldDB" id="D2C7W4"/>
<accession>D2C7W4</accession>
<proteinExistence type="inferred from homology"/>
<protein>
    <submittedName>
        <fullName evidence="3">Short-chain dehydrogenase/reductase SDR</fullName>
    </submittedName>
</protein>
<dbReference type="SUPFAM" id="SSF51735">
    <property type="entry name" value="NAD(P)-binding Rossmann-fold domains"/>
    <property type="match status" value="1"/>
</dbReference>
<dbReference type="PANTHER" id="PTHR43477">
    <property type="entry name" value="DIHYDROANTICAPSIN 7-DEHYDROGENASE"/>
    <property type="match status" value="1"/>
</dbReference>
<evidence type="ECO:0000256" key="1">
    <source>
        <dbReference type="ARBA" id="ARBA00006484"/>
    </source>
</evidence>
<dbReference type="PRINTS" id="PR00080">
    <property type="entry name" value="SDRFAMILY"/>
</dbReference>
<name>D2C7W4_THEP2</name>
<organism evidence="3 4">
    <name type="scientific">Thermotoga petrophila (strain ATCC BAA-489 / DSM 13996 / JCM 10882 / RKU-10)</name>
    <name type="common">Thermotoga naphthophila</name>
    <dbReference type="NCBI Taxonomy" id="590168"/>
    <lineage>
        <taxon>Bacteria</taxon>
        <taxon>Thermotogati</taxon>
        <taxon>Thermotogota</taxon>
        <taxon>Thermotogae</taxon>
        <taxon>Thermotogales</taxon>
        <taxon>Thermotogaceae</taxon>
        <taxon>Thermotoga</taxon>
    </lineage>
</organism>
<dbReference type="KEGG" id="tnp:Tnap_0961"/>
<dbReference type="EMBL" id="CP001839">
    <property type="protein sequence ID" value="ADA67050.1"/>
    <property type="molecule type" value="Genomic_DNA"/>
</dbReference>
<dbReference type="GO" id="GO:0055085">
    <property type="term" value="P:transmembrane transport"/>
    <property type="evidence" value="ECO:0007669"/>
    <property type="project" value="InterPro"/>
</dbReference>
<gene>
    <name evidence="3" type="ordered locus">Tnap_0961</name>
</gene>
<dbReference type="Proteomes" id="UP000000940">
    <property type="component" value="Chromosome"/>
</dbReference>
<dbReference type="InterPro" id="IPR036291">
    <property type="entry name" value="NAD(P)-bd_dom_sf"/>
</dbReference>
<dbReference type="PROSITE" id="PS00061">
    <property type="entry name" value="ADH_SHORT"/>
    <property type="match status" value="1"/>
</dbReference>
<dbReference type="InterPro" id="IPR002347">
    <property type="entry name" value="SDR_fam"/>
</dbReference>
<dbReference type="Pfam" id="PF13561">
    <property type="entry name" value="adh_short_C2"/>
    <property type="match status" value="1"/>
</dbReference>
<dbReference type="PANTHER" id="PTHR43477:SF1">
    <property type="entry name" value="DIHYDROANTICAPSIN 7-DEHYDROGENASE"/>
    <property type="match status" value="1"/>
</dbReference>
<evidence type="ECO:0000313" key="3">
    <source>
        <dbReference type="EMBL" id="ADA67050.1"/>
    </source>
</evidence>
<dbReference type="InterPro" id="IPR020904">
    <property type="entry name" value="Sc_DH/Rdtase_CS"/>
</dbReference>